<name>A0A8K0RCG4_9PLEO</name>
<evidence type="ECO:0000313" key="2">
    <source>
        <dbReference type="EMBL" id="KAH7092979.1"/>
    </source>
</evidence>
<proteinExistence type="predicted"/>
<reference evidence="2" key="1">
    <citation type="journal article" date="2021" name="Nat. Commun.">
        <title>Genetic determinants of endophytism in the Arabidopsis root mycobiome.</title>
        <authorList>
            <person name="Mesny F."/>
            <person name="Miyauchi S."/>
            <person name="Thiergart T."/>
            <person name="Pickel B."/>
            <person name="Atanasova L."/>
            <person name="Karlsson M."/>
            <person name="Huettel B."/>
            <person name="Barry K.W."/>
            <person name="Haridas S."/>
            <person name="Chen C."/>
            <person name="Bauer D."/>
            <person name="Andreopoulos W."/>
            <person name="Pangilinan J."/>
            <person name="LaButti K."/>
            <person name="Riley R."/>
            <person name="Lipzen A."/>
            <person name="Clum A."/>
            <person name="Drula E."/>
            <person name="Henrissat B."/>
            <person name="Kohler A."/>
            <person name="Grigoriev I.V."/>
            <person name="Martin F.M."/>
            <person name="Hacquard S."/>
        </authorList>
    </citation>
    <scope>NUCLEOTIDE SEQUENCE</scope>
    <source>
        <strain evidence="2">MPI-SDFR-AT-0120</strain>
    </source>
</reference>
<keyword evidence="1" id="KW-1133">Transmembrane helix</keyword>
<accession>A0A8K0RCG4</accession>
<protein>
    <submittedName>
        <fullName evidence="2">Uncharacterized protein</fullName>
    </submittedName>
</protein>
<sequence>MCDYTQVQYKCAHSRYVVRAWCTKYQETHKRCPANVVAMHNIDLTKTAATVKAHEVKRCIARPPICIAGLFHLLVVLLARRIRHGGNLHNTHLTRFLGLFCITVAEYITNLPVNRLFRLPVSTTQALNRDCDGPSSTPGILALLVIGSPSFMKTF</sequence>
<organism evidence="2 3">
    <name type="scientific">Paraphoma chrysanthemicola</name>
    <dbReference type="NCBI Taxonomy" id="798071"/>
    <lineage>
        <taxon>Eukaryota</taxon>
        <taxon>Fungi</taxon>
        <taxon>Dikarya</taxon>
        <taxon>Ascomycota</taxon>
        <taxon>Pezizomycotina</taxon>
        <taxon>Dothideomycetes</taxon>
        <taxon>Pleosporomycetidae</taxon>
        <taxon>Pleosporales</taxon>
        <taxon>Pleosporineae</taxon>
        <taxon>Phaeosphaeriaceae</taxon>
        <taxon>Paraphoma</taxon>
    </lineage>
</organism>
<dbReference type="EMBL" id="JAGMVJ010000002">
    <property type="protein sequence ID" value="KAH7092979.1"/>
    <property type="molecule type" value="Genomic_DNA"/>
</dbReference>
<evidence type="ECO:0000256" key="1">
    <source>
        <dbReference type="SAM" id="Phobius"/>
    </source>
</evidence>
<feature type="transmembrane region" description="Helical" evidence="1">
    <location>
        <begin position="60"/>
        <end position="79"/>
    </location>
</feature>
<gene>
    <name evidence="2" type="ORF">FB567DRAFT_160499</name>
</gene>
<keyword evidence="1" id="KW-0812">Transmembrane</keyword>
<keyword evidence="1" id="KW-0472">Membrane</keyword>
<evidence type="ECO:0000313" key="3">
    <source>
        <dbReference type="Proteomes" id="UP000813461"/>
    </source>
</evidence>
<keyword evidence="3" id="KW-1185">Reference proteome</keyword>
<dbReference type="Proteomes" id="UP000813461">
    <property type="component" value="Unassembled WGS sequence"/>
</dbReference>
<comment type="caution">
    <text evidence="2">The sequence shown here is derived from an EMBL/GenBank/DDBJ whole genome shotgun (WGS) entry which is preliminary data.</text>
</comment>
<dbReference type="OrthoDB" id="3700495at2759"/>
<dbReference type="AlphaFoldDB" id="A0A8K0RCG4"/>